<organism evidence="1">
    <name type="scientific">viral metagenome</name>
    <dbReference type="NCBI Taxonomy" id="1070528"/>
    <lineage>
        <taxon>unclassified sequences</taxon>
        <taxon>metagenomes</taxon>
        <taxon>organismal metagenomes</taxon>
    </lineage>
</organism>
<sequence length="137" mass="16180">MKTRIQTKRANKHNRLSCLISTSISVHSMLFSNYQNCGYVVYKFVNCVVWFVKSLFCYKFVLLQVCFVTSLNTQTQTNKRPTQQKPYHTRFGFIGWLINRIYNKQQYNDQSVNCCKQPTPTPTISYPYPYLIIAYSM</sequence>
<dbReference type="AlphaFoldDB" id="A0A6C0EZM4"/>
<protein>
    <submittedName>
        <fullName evidence="1">Uncharacterized protein</fullName>
    </submittedName>
</protein>
<dbReference type="EMBL" id="MN739001">
    <property type="protein sequence ID" value="QHT34518.1"/>
    <property type="molecule type" value="Genomic_DNA"/>
</dbReference>
<evidence type="ECO:0000313" key="1">
    <source>
        <dbReference type="EMBL" id="QHT34518.1"/>
    </source>
</evidence>
<name>A0A6C0EZM4_9ZZZZ</name>
<accession>A0A6C0EZM4</accession>
<reference evidence="1" key="1">
    <citation type="journal article" date="2020" name="Nature">
        <title>Giant virus diversity and host interactions through global metagenomics.</title>
        <authorList>
            <person name="Schulz F."/>
            <person name="Roux S."/>
            <person name="Paez-Espino D."/>
            <person name="Jungbluth S."/>
            <person name="Walsh D.A."/>
            <person name="Denef V.J."/>
            <person name="McMahon K.D."/>
            <person name="Konstantinidis K.T."/>
            <person name="Eloe-Fadrosh E.A."/>
            <person name="Kyrpides N.C."/>
            <person name="Woyke T."/>
        </authorList>
    </citation>
    <scope>NUCLEOTIDE SEQUENCE</scope>
    <source>
        <strain evidence="1">GVMAG-M-3300009163-63</strain>
    </source>
</reference>
<proteinExistence type="predicted"/>